<evidence type="ECO:0000256" key="1">
    <source>
        <dbReference type="ARBA" id="ARBA00004651"/>
    </source>
</evidence>
<evidence type="ECO:0000313" key="11">
    <source>
        <dbReference type="Proteomes" id="UP001589718"/>
    </source>
</evidence>
<dbReference type="Proteomes" id="UP001589718">
    <property type="component" value="Unassembled WGS sequence"/>
</dbReference>
<evidence type="ECO:0000256" key="3">
    <source>
        <dbReference type="ARBA" id="ARBA00022475"/>
    </source>
</evidence>
<protein>
    <submittedName>
        <fullName evidence="10">Carbohydrate ABC transporter permease</fullName>
    </submittedName>
</protein>
<keyword evidence="11" id="KW-1185">Reference proteome</keyword>
<feature type="transmembrane region" description="Helical" evidence="7">
    <location>
        <begin position="293"/>
        <end position="313"/>
    </location>
</feature>
<evidence type="ECO:0000256" key="8">
    <source>
        <dbReference type="SAM" id="MobiDB-lite"/>
    </source>
</evidence>
<feature type="transmembrane region" description="Helical" evidence="7">
    <location>
        <begin position="180"/>
        <end position="200"/>
    </location>
</feature>
<evidence type="ECO:0000256" key="2">
    <source>
        <dbReference type="ARBA" id="ARBA00022448"/>
    </source>
</evidence>
<organism evidence="10 11">
    <name type="scientific">Streptomyces cremeus</name>
    <dbReference type="NCBI Taxonomy" id="66881"/>
    <lineage>
        <taxon>Bacteria</taxon>
        <taxon>Bacillati</taxon>
        <taxon>Actinomycetota</taxon>
        <taxon>Actinomycetes</taxon>
        <taxon>Kitasatosporales</taxon>
        <taxon>Streptomycetaceae</taxon>
        <taxon>Streptomyces</taxon>
    </lineage>
</organism>
<evidence type="ECO:0000256" key="6">
    <source>
        <dbReference type="ARBA" id="ARBA00023136"/>
    </source>
</evidence>
<comment type="similarity">
    <text evidence="7">Belongs to the binding-protein-dependent transport system permease family.</text>
</comment>
<evidence type="ECO:0000313" key="10">
    <source>
        <dbReference type="EMBL" id="MFB9520377.1"/>
    </source>
</evidence>
<keyword evidence="3" id="KW-1003">Cell membrane</keyword>
<feature type="transmembrane region" description="Helical" evidence="7">
    <location>
        <begin position="98"/>
        <end position="123"/>
    </location>
</feature>
<comment type="subcellular location">
    <subcellularLocation>
        <location evidence="1 7">Cell membrane</location>
        <topology evidence="1 7">Multi-pass membrane protein</topology>
    </subcellularLocation>
</comment>
<feature type="transmembrane region" description="Helical" evidence="7">
    <location>
        <begin position="135"/>
        <end position="155"/>
    </location>
</feature>
<dbReference type="Gene3D" id="1.10.3720.10">
    <property type="entry name" value="MetI-like"/>
    <property type="match status" value="1"/>
</dbReference>
<gene>
    <name evidence="10" type="ORF">ACFFTU_10505</name>
</gene>
<proteinExistence type="inferred from homology"/>
<feature type="region of interest" description="Disordered" evidence="8">
    <location>
        <begin position="1"/>
        <end position="26"/>
    </location>
</feature>
<evidence type="ECO:0000259" key="9">
    <source>
        <dbReference type="PROSITE" id="PS50928"/>
    </source>
</evidence>
<feature type="domain" description="ABC transmembrane type-1" evidence="9">
    <location>
        <begin position="98"/>
        <end position="314"/>
    </location>
</feature>
<dbReference type="RefSeq" id="WP_345227825.1">
    <property type="nucleotide sequence ID" value="NZ_BAAAXE010000014.1"/>
</dbReference>
<dbReference type="CDD" id="cd06261">
    <property type="entry name" value="TM_PBP2"/>
    <property type="match status" value="1"/>
</dbReference>
<dbReference type="InterPro" id="IPR035906">
    <property type="entry name" value="MetI-like_sf"/>
</dbReference>
<dbReference type="PROSITE" id="PS50928">
    <property type="entry name" value="ABC_TM1"/>
    <property type="match status" value="1"/>
</dbReference>
<dbReference type="PANTHER" id="PTHR43227">
    <property type="entry name" value="BLL4140 PROTEIN"/>
    <property type="match status" value="1"/>
</dbReference>
<sequence length="326" mass="35193">MGTTTVAPGPVGEAESPVPAAPAPYGTKRGKLRPARERAFWPFLLPALLGYSVLFVLPALYGFWVSLNRWAGPGSAMEWKGFGNYAALLENEAFRTSFVNTFVLALGGGLAVFAFTFLSMVVLRQAKGRGFIRSVVFLPMIISLIAVGAAIGFLLNPDGAVNTVFDRLGLDPQPWLGPDMVFRCVIGGLVWSSTGFYVALMMSAADSIPPHLYEDAKLVGATRWEQFRHITLPLTWDVFAVCAVLWVVNSLKVFEIVIAFTTAGTPGSPPLQARTVAVQQFLSVTNNGGAPDLGSAAAMGVFVLVVTVVLVWLTRRITRRERVELS</sequence>
<dbReference type="EMBL" id="JBHMCR010000005">
    <property type="protein sequence ID" value="MFB9520377.1"/>
    <property type="molecule type" value="Genomic_DNA"/>
</dbReference>
<keyword evidence="6 7" id="KW-0472">Membrane</keyword>
<evidence type="ECO:0000256" key="5">
    <source>
        <dbReference type="ARBA" id="ARBA00022989"/>
    </source>
</evidence>
<keyword evidence="5 7" id="KW-1133">Transmembrane helix</keyword>
<keyword evidence="4 7" id="KW-0812">Transmembrane</keyword>
<dbReference type="InterPro" id="IPR000515">
    <property type="entry name" value="MetI-like"/>
</dbReference>
<feature type="transmembrane region" description="Helical" evidence="7">
    <location>
        <begin position="39"/>
        <end position="64"/>
    </location>
</feature>
<comment type="caution">
    <text evidence="10">The sequence shown here is derived from an EMBL/GenBank/DDBJ whole genome shotgun (WGS) entry which is preliminary data.</text>
</comment>
<dbReference type="SUPFAM" id="SSF161098">
    <property type="entry name" value="MetI-like"/>
    <property type="match status" value="1"/>
</dbReference>
<dbReference type="Pfam" id="PF00528">
    <property type="entry name" value="BPD_transp_1"/>
    <property type="match status" value="1"/>
</dbReference>
<evidence type="ECO:0000256" key="7">
    <source>
        <dbReference type="RuleBase" id="RU363032"/>
    </source>
</evidence>
<keyword evidence="2 7" id="KW-0813">Transport</keyword>
<dbReference type="PANTHER" id="PTHR43227:SF11">
    <property type="entry name" value="BLL4140 PROTEIN"/>
    <property type="match status" value="1"/>
</dbReference>
<accession>A0ABV5PB20</accession>
<reference evidence="10 11" key="1">
    <citation type="submission" date="2024-09" db="EMBL/GenBank/DDBJ databases">
        <authorList>
            <person name="Sun Q."/>
            <person name="Mori K."/>
        </authorList>
    </citation>
    <scope>NUCLEOTIDE SEQUENCE [LARGE SCALE GENOMIC DNA]</scope>
    <source>
        <strain evidence="10 11">JCM 4362</strain>
    </source>
</reference>
<dbReference type="InterPro" id="IPR050809">
    <property type="entry name" value="UgpAE/MalFG_permease"/>
</dbReference>
<name>A0ABV5PB20_STRCM</name>
<evidence type="ECO:0000256" key="4">
    <source>
        <dbReference type="ARBA" id="ARBA00022692"/>
    </source>
</evidence>